<organism evidence="7 8">
    <name type="scientific">Gelatiniphilus marinus</name>
    <dbReference type="NCBI Taxonomy" id="1759464"/>
    <lineage>
        <taxon>Bacteria</taxon>
        <taxon>Pseudomonadati</taxon>
        <taxon>Bacteroidota</taxon>
        <taxon>Flavobacteriia</taxon>
        <taxon>Flavobacteriales</taxon>
        <taxon>Flavobacteriaceae</taxon>
        <taxon>Gelatiniphilus</taxon>
    </lineage>
</organism>
<protein>
    <submittedName>
        <fullName evidence="7">Geranylgeranylglycerol-phosphate geranylgeranyltransferase</fullName>
    </submittedName>
</protein>
<dbReference type="PANTHER" id="PTHR42723">
    <property type="entry name" value="CHLOROPHYLL SYNTHASE"/>
    <property type="match status" value="1"/>
</dbReference>
<comment type="subcellular location">
    <subcellularLocation>
        <location evidence="1">Membrane</location>
        <topology evidence="1">Multi-pass membrane protein</topology>
    </subcellularLocation>
</comment>
<dbReference type="InterPro" id="IPR000537">
    <property type="entry name" value="UbiA_prenyltransferase"/>
</dbReference>
<evidence type="ECO:0000256" key="6">
    <source>
        <dbReference type="SAM" id="Phobius"/>
    </source>
</evidence>
<sequence length="304" mass="34087">MRGILNLVRWKNLLLIALVQLLIKYAFLESFGVDFGLSTLQISILVIATVCIAAAGNVINDIYDVETDFVNNPDKLIVGKFISEKTAYNVFIVLNVIGVGLGYYLSQSVGRIGFFSIFVVISALLYVYASYLKPAFLIGNIIISALVALSIIVVGIFEILPIITTENRQTLFTFFKIILDYALFAFIINLIREIAKDIEDIDGDYKAGMRTLPIVIGRERAGNILFILTLIPLFAVSYYTINSLYKNQVAVIYFLVLIIAPLLYISIKSFNAKTKNDYHHISNVLKLVMLFGMLSLLIYLPILR</sequence>
<evidence type="ECO:0000256" key="5">
    <source>
        <dbReference type="ARBA" id="ARBA00023136"/>
    </source>
</evidence>
<feature type="transmembrane region" description="Helical" evidence="6">
    <location>
        <begin position="284"/>
        <end position="302"/>
    </location>
</feature>
<evidence type="ECO:0000256" key="1">
    <source>
        <dbReference type="ARBA" id="ARBA00004141"/>
    </source>
</evidence>
<dbReference type="EMBL" id="JBHULK010000001">
    <property type="protein sequence ID" value="MFD2533898.1"/>
    <property type="molecule type" value="Genomic_DNA"/>
</dbReference>
<evidence type="ECO:0000256" key="2">
    <source>
        <dbReference type="ARBA" id="ARBA00022475"/>
    </source>
</evidence>
<name>A0ABW5JMA7_9FLAO</name>
<feature type="transmembrane region" description="Helical" evidence="6">
    <location>
        <begin position="112"/>
        <end position="129"/>
    </location>
</feature>
<dbReference type="NCBIfam" id="NF009512">
    <property type="entry name" value="PRK12872.1-1"/>
    <property type="match status" value="1"/>
</dbReference>
<dbReference type="Proteomes" id="UP001597441">
    <property type="component" value="Unassembled WGS sequence"/>
</dbReference>
<evidence type="ECO:0000256" key="3">
    <source>
        <dbReference type="ARBA" id="ARBA00022692"/>
    </source>
</evidence>
<feature type="transmembrane region" description="Helical" evidence="6">
    <location>
        <begin position="87"/>
        <end position="106"/>
    </location>
</feature>
<dbReference type="InterPro" id="IPR044878">
    <property type="entry name" value="UbiA_sf"/>
</dbReference>
<gene>
    <name evidence="7" type="ORF">ACFSQS_02190</name>
</gene>
<feature type="transmembrane region" description="Helical" evidence="6">
    <location>
        <begin position="247"/>
        <end position="264"/>
    </location>
</feature>
<dbReference type="InterPro" id="IPR050475">
    <property type="entry name" value="Prenyltransferase_related"/>
</dbReference>
<evidence type="ECO:0000313" key="7">
    <source>
        <dbReference type="EMBL" id="MFD2533898.1"/>
    </source>
</evidence>
<dbReference type="PANTHER" id="PTHR42723:SF1">
    <property type="entry name" value="CHLOROPHYLL SYNTHASE, CHLOROPLASTIC"/>
    <property type="match status" value="1"/>
</dbReference>
<reference evidence="8" key="1">
    <citation type="journal article" date="2019" name="Int. J. Syst. Evol. Microbiol.">
        <title>The Global Catalogue of Microorganisms (GCM) 10K type strain sequencing project: providing services to taxonomists for standard genome sequencing and annotation.</title>
        <authorList>
            <consortium name="The Broad Institute Genomics Platform"/>
            <consortium name="The Broad Institute Genome Sequencing Center for Infectious Disease"/>
            <person name="Wu L."/>
            <person name="Ma J."/>
        </authorList>
    </citation>
    <scope>NUCLEOTIDE SEQUENCE [LARGE SCALE GENOMIC DNA]</scope>
    <source>
        <strain evidence="8">KCTC 42903</strain>
    </source>
</reference>
<feature type="transmembrane region" description="Helical" evidence="6">
    <location>
        <begin position="141"/>
        <end position="164"/>
    </location>
</feature>
<dbReference type="Gene3D" id="1.10.357.140">
    <property type="entry name" value="UbiA prenyltransferase"/>
    <property type="match status" value="1"/>
</dbReference>
<dbReference type="RefSeq" id="WP_388013391.1">
    <property type="nucleotide sequence ID" value="NZ_JBHUDT010000001.1"/>
</dbReference>
<feature type="transmembrane region" description="Helical" evidence="6">
    <location>
        <begin position="38"/>
        <end position="59"/>
    </location>
</feature>
<dbReference type="CDD" id="cd13961">
    <property type="entry name" value="PT_UbiA_DGGGPS"/>
    <property type="match status" value="1"/>
</dbReference>
<proteinExistence type="predicted"/>
<dbReference type="Pfam" id="PF01040">
    <property type="entry name" value="UbiA"/>
    <property type="match status" value="1"/>
</dbReference>
<feature type="transmembrane region" description="Helical" evidence="6">
    <location>
        <begin position="170"/>
        <end position="191"/>
    </location>
</feature>
<keyword evidence="8" id="KW-1185">Reference proteome</keyword>
<evidence type="ECO:0000256" key="4">
    <source>
        <dbReference type="ARBA" id="ARBA00022989"/>
    </source>
</evidence>
<evidence type="ECO:0000313" key="8">
    <source>
        <dbReference type="Proteomes" id="UP001597441"/>
    </source>
</evidence>
<keyword evidence="3 6" id="KW-0812">Transmembrane</keyword>
<keyword evidence="2" id="KW-1003">Cell membrane</keyword>
<accession>A0ABW5JMA7</accession>
<keyword evidence="4 6" id="KW-1133">Transmembrane helix</keyword>
<keyword evidence="5 6" id="KW-0472">Membrane</keyword>
<comment type="caution">
    <text evidence="7">The sequence shown here is derived from an EMBL/GenBank/DDBJ whole genome shotgun (WGS) entry which is preliminary data.</text>
</comment>
<feature type="transmembrane region" description="Helical" evidence="6">
    <location>
        <begin position="224"/>
        <end position="241"/>
    </location>
</feature>
<dbReference type="Gene3D" id="1.20.120.1780">
    <property type="entry name" value="UbiA prenyltransferase"/>
    <property type="match status" value="1"/>
</dbReference>